<dbReference type="AlphaFoldDB" id="A0A0F9A6X6"/>
<name>A0A0F9A6X6_9ZZZZ</name>
<proteinExistence type="predicted"/>
<comment type="caution">
    <text evidence="1">The sequence shown here is derived from an EMBL/GenBank/DDBJ whole genome shotgun (WGS) entry which is preliminary data.</text>
</comment>
<sequence>GRRIKGVKNNGKEIEDNINYDIVKYKQNFEINDKAIEFGVVEDINNEVFKAVLFRVEHRDVVRGGDLDCYDFVVFEDILNNQQKLIWEACDEDLNSGWTYQSTMCDILNK</sequence>
<protein>
    <submittedName>
        <fullName evidence="1">Uncharacterized protein</fullName>
    </submittedName>
</protein>
<organism evidence="1">
    <name type="scientific">marine sediment metagenome</name>
    <dbReference type="NCBI Taxonomy" id="412755"/>
    <lineage>
        <taxon>unclassified sequences</taxon>
        <taxon>metagenomes</taxon>
        <taxon>ecological metagenomes</taxon>
    </lineage>
</organism>
<accession>A0A0F9A6X6</accession>
<evidence type="ECO:0000313" key="1">
    <source>
        <dbReference type="EMBL" id="KKL05319.1"/>
    </source>
</evidence>
<dbReference type="EMBL" id="LAZR01044170">
    <property type="protein sequence ID" value="KKL05319.1"/>
    <property type="molecule type" value="Genomic_DNA"/>
</dbReference>
<feature type="non-terminal residue" evidence="1">
    <location>
        <position position="1"/>
    </location>
</feature>
<gene>
    <name evidence="1" type="ORF">LCGC14_2607250</name>
</gene>
<reference evidence="1" key="1">
    <citation type="journal article" date="2015" name="Nature">
        <title>Complex archaea that bridge the gap between prokaryotes and eukaryotes.</title>
        <authorList>
            <person name="Spang A."/>
            <person name="Saw J.H."/>
            <person name="Jorgensen S.L."/>
            <person name="Zaremba-Niedzwiedzka K."/>
            <person name="Martijn J."/>
            <person name="Lind A.E."/>
            <person name="van Eijk R."/>
            <person name="Schleper C."/>
            <person name="Guy L."/>
            <person name="Ettema T.J."/>
        </authorList>
    </citation>
    <scope>NUCLEOTIDE SEQUENCE</scope>
</reference>